<dbReference type="GO" id="GO:0046933">
    <property type="term" value="F:proton-transporting ATP synthase activity, rotational mechanism"/>
    <property type="evidence" value="ECO:0007669"/>
    <property type="project" value="InterPro"/>
</dbReference>
<keyword evidence="4" id="KW-0375">Hydrogen ion transport</keyword>
<keyword evidence="3" id="KW-0813">Transport</keyword>
<evidence type="ECO:0000313" key="11">
    <source>
        <dbReference type="WBParaSite" id="GPUH_0001110101-mRNA-1"/>
    </source>
</evidence>
<evidence type="ECO:0000256" key="5">
    <source>
        <dbReference type="ARBA" id="ARBA00023065"/>
    </source>
</evidence>
<dbReference type="OrthoDB" id="1262810at2759"/>
<evidence type="ECO:0000313" key="9">
    <source>
        <dbReference type="EMBL" id="VDN18319.1"/>
    </source>
</evidence>
<evidence type="ECO:0000256" key="7">
    <source>
        <dbReference type="ARBA" id="ARBA00023310"/>
    </source>
</evidence>
<dbReference type="InterPro" id="IPR026015">
    <property type="entry name" value="ATP_synth_OSCP/delta_N_sf"/>
</dbReference>
<keyword evidence="5" id="KW-0406">Ion transport</keyword>
<keyword evidence="7" id="KW-0066">ATP synthesis</keyword>
<proteinExistence type="inferred from homology"/>
<gene>
    <name evidence="9" type="ORF">GPUH_LOCUS11088</name>
</gene>
<dbReference type="GO" id="GO:0016020">
    <property type="term" value="C:membrane"/>
    <property type="evidence" value="ECO:0007669"/>
    <property type="project" value="UniProtKB-SubCell"/>
</dbReference>
<accession>A0A183DQU7</accession>
<dbReference type="EMBL" id="UYRT01078334">
    <property type="protein sequence ID" value="VDN18319.1"/>
    <property type="molecule type" value="Genomic_DNA"/>
</dbReference>
<dbReference type="Proteomes" id="UP000271098">
    <property type="component" value="Unassembled WGS sequence"/>
</dbReference>
<keyword evidence="10" id="KW-1185">Reference proteome</keyword>
<organism evidence="11">
    <name type="scientific">Gongylonema pulchrum</name>
    <dbReference type="NCBI Taxonomy" id="637853"/>
    <lineage>
        <taxon>Eukaryota</taxon>
        <taxon>Metazoa</taxon>
        <taxon>Ecdysozoa</taxon>
        <taxon>Nematoda</taxon>
        <taxon>Chromadorea</taxon>
        <taxon>Rhabditida</taxon>
        <taxon>Spirurina</taxon>
        <taxon>Spiruromorpha</taxon>
        <taxon>Spiruroidea</taxon>
        <taxon>Gongylonematidae</taxon>
        <taxon>Gongylonema</taxon>
    </lineage>
</organism>
<comment type="similarity">
    <text evidence="2">Belongs to the ATPase delta chain family.</text>
</comment>
<reference evidence="11" key="1">
    <citation type="submission" date="2016-06" db="UniProtKB">
        <authorList>
            <consortium name="WormBaseParasite"/>
        </authorList>
    </citation>
    <scope>IDENTIFICATION</scope>
</reference>
<protein>
    <recommendedName>
        <fullName evidence="8">Oligomycin sensitivity conferral protein</fullName>
    </recommendedName>
</protein>
<evidence type="ECO:0000256" key="1">
    <source>
        <dbReference type="ARBA" id="ARBA00004370"/>
    </source>
</evidence>
<dbReference type="WBParaSite" id="GPUH_0001110101-mRNA-1">
    <property type="protein sequence ID" value="GPUH_0001110101-mRNA-1"/>
    <property type="gene ID" value="GPUH_0001110101"/>
</dbReference>
<evidence type="ECO:0000256" key="2">
    <source>
        <dbReference type="ARBA" id="ARBA00007046"/>
    </source>
</evidence>
<comment type="subcellular location">
    <subcellularLocation>
        <location evidence="1">Membrane</location>
    </subcellularLocation>
</comment>
<evidence type="ECO:0000256" key="8">
    <source>
        <dbReference type="ARBA" id="ARBA00033369"/>
    </source>
</evidence>
<dbReference type="PRINTS" id="PR00125">
    <property type="entry name" value="ATPASEDELTA"/>
</dbReference>
<evidence type="ECO:0000256" key="3">
    <source>
        <dbReference type="ARBA" id="ARBA00022448"/>
    </source>
</evidence>
<dbReference type="PANTHER" id="PTHR11910">
    <property type="entry name" value="ATP SYNTHASE DELTA CHAIN"/>
    <property type="match status" value="1"/>
</dbReference>
<dbReference type="AlphaFoldDB" id="A0A183DQU7"/>
<name>A0A183DQU7_9BILA</name>
<keyword evidence="6" id="KW-0472">Membrane</keyword>
<dbReference type="NCBIfam" id="TIGR01145">
    <property type="entry name" value="ATP_synt_delta"/>
    <property type="match status" value="1"/>
</dbReference>
<dbReference type="InterPro" id="IPR000711">
    <property type="entry name" value="ATPase_OSCP/dsu"/>
</dbReference>
<evidence type="ECO:0000313" key="10">
    <source>
        <dbReference type="Proteomes" id="UP000271098"/>
    </source>
</evidence>
<dbReference type="SUPFAM" id="SSF47928">
    <property type="entry name" value="N-terminal domain of the delta subunit of the F1F0-ATP synthase"/>
    <property type="match status" value="1"/>
</dbReference>
<dbReference type="Pfam" id="PF00213">
    <property type="entry name" value="OSCP"/>
    <property type="match status" value="1"/>
</dbReference>
<sequence length="111" mass="12389">MHIYLFTKLLAENGRLNLLDSILKSFDSIMRAHRGELSVEVITAEPLSKKHETALRDALKKLAKPGQSLQIEMTVKPSILGGMMVSIGDKFIDMSIGTQFKKFEELLRSAA</sequence>
<evidence type="ECO:0000256" key="4">
    <source>
        <dbReference type="ARBA" id="ARBA00022781"/>
    </source>
</evidence>
<evidence type="ECO:0000256" key="6">
    <source>
        <dbReference type="ARBA" id="ARBA00023136"/>
    </source>
</evidence>
<reference evidence="9 10" key="2">
    <citation type="submission" date="2018-11" db="EMBL/GenBank/DDBJ databases">
        <authorList>
            <consortium name="Pathogen Informatics"/>
        </authorList>
    </citation>
    <scope>NUCLEOTIDE SEQUENCE [LARGE SCALE GENOMIC DNA]</scope>
</reference>